<evidence type="ECO:0000313" key="5">
    <source>
        <dbReference type="EMBL" id="MFL0250718.1"/>
    </source>
</evidence>
<sequence length="142" mass="16034">MEIQDVLGYLLGVSSRFIKRKMDKELLKYNLTTSQWAVIKLLSQEDCLTQVEIAQKLKGDKATAGSIILNLYEKKFVDKMLGQNDRRAYVISLTKKGRDAVEEINLIADKVTREALEGISEGDQKILKSSLEKVISNLSEAR</sequence>
<accession>A0ABW8TGB3</accession>
<evidence type="ECO:0000256" key="1">
    <source>
        <dbReference type="ARBA" id="ARBA00023015"/>
    </source>
</evidence>
<keyword evidence="2" id="KW-0238">DNA-binding</keyword>
<name>A0ABW8TGB3_9CLOT</name>
<dbReference type="InterPro" id="IPR000835">
    <property type="entry name" value="HTH_MarR-typ"/>
</dbReference>
<keyword evidence="3" id="KW-0804">Transcription</keyword>
<evidence type="ECO:0000259" key="4">
    <source>
        <dbReference type="PROSITE" id="PS50995"/>
    </source>
</evidence>
<dbReference type="Gene3D" id="1.10.10.10">
    <property type="entry name" value="Winged helix-like DNA-binding domain superfamily/Winged helix DNA-binding domain"/>
    <property type="match status" value="1"/>
</dbReference>
<keyword evidence="1" id="KW-0805">Transcription regulation</keyword>
<dbReference type="EMBL" id="JBJIAA010000007">
    <property type="protein sequence ID" value="MFL0250718.1"/>
    <property type="molecule type" value="Genomic_DNA"/>
</dbReference>
<dbReference type="PANTHER" id="PTHR42756:SF1">
    <property type="entry name" value="TRANSCRIPTIONAL REPRESSOR OF EMRAB OPERON"/>
    <property type="match status" value="1"/>
</dbReference>
<dbReference type="SUPFAM" id="SSF46785">
    <property type="entry name" value="Winged helix' DNA-binding domain"/>
    <property type="match status" value="1"/>
</dbReference>
<protein>
    <submittedName>
        <fullName evidence="5">MarR family winged helix-turn-helix transcriptional regulator</fullName>
    </submittedName>
</protein>
<dbReference type="PROSITE" id="PS50995">
    <property type="entry name" value="HTH_MARR_2"/>
    <property type="match status" value="1"/>
</dbReference>
<proteinExistence type="predicted"/>
<dbReference type="PRINTS" id="PR00598">
    <property type="entry name" value="HTHMARR"/>
</dbReference>
<keyword evidence="6" id="KW-1185">Reference proteome</keyword>
<dbReference type="SMART" id="SM00347">
    <property type="entry name" value="HTH_MARR"/>
    <property type="match status" value="1"/>
</dbReference>
<gene>
    <name evidence="5" type="ORF">ACJDT4_09825</name>
</gene>
<dbReference type="Pfam" id="PF01047">
    <property type="entry name" value="MarR"/>
    <property type="match status" value="1"/>
</dbReference>
<dbReference type="InterPro" id="IPR036390">
    <property type="entry name" value="WH_DNA-bd_sf"/>
</dbReference>
<evidence type="ECO:0000256" key="2">
    <source>
        <dbReference type="ARBA" id="ARBA00023125"/>
    </source>
</evidence>
<evidence type="ECO:0000313" key="6">
    <source>
        <dbReference type="Proteomes" id="UP001623592"/>
    </source>
</evidence>
<organism evidence="5 6">
    <name type="scientific">Clostridium neuense</name>
    <dbReference type="NCBI Taxonomy" id="1728934"/>
    <lineage>
        <taxon>Bacteria</taxon>
        <taxon>Bacillati</taxon>
        <taxon>Bacillota</taxon>
        <taxon>Clostridia</taxon>
        <taxon>Eubacteriales</taxon>
        <taxon>Clostridiaceae</taxon>
        <taxon>Clostridium</taxon>
    </lineage>
</organism>
<evidence type="ECO:0000256" key="3">
    <source>
        <dbReference type="ARBA" id="ARBA00023163"/>
    </source>
</evidence>
<dbReference type="Proteomes" id="UP001623592">
    <property type="component" value="Unassembled WGS sequence"/>
</dbReference>
<reference evidence="5 6" key="1">
    <citation type="submission" date="2024-11" db="EMBL/GenBank/DDBJ databases">
        <authorList>
            <person name="Heng Y.C."/>
            <person name="Lim A.C.H."/>
            <person name="Lee J.K.Y."/>
            <person name="Kittelmann S."/>
        </authorList>
    </citation>
    <scope>NUCLEOTIDE SEQUENCE [LARGE SCALE GENOMIC DNA]</scope>
    <source>
        <strain evidence="5 6">WILCCON 0114</strain>
    </source>
</reference>
<dbReference type="InterPro" id="IPR036388">
    <property type="entry name" value="WH-like_DNA-bd_sf"/>
</dbReference>
<dbReference type="RefSeq" id="WP_406787382.1">
    <property type="nucleotide sequence ID" value="NZ_JBJIAA010000007.1"/>
</dbReference>
<feature type="domain" description="HTH marR-type" evidence="4">
    <location>
        <begin position="4"/>
        <end position="136"/>
    </location>
</feature>
<dbReference type="PANTHER" id="PTHR42756">
    <property type="entry name" value="TRANSCRIPTIONAL REGULATOR, MARR"/>
    <property type="match status" value="1"/>
</dbReference>
<comment type="caution">
    <text evidence="5">The sequence shown here is derived from an EMBL/GenBank/DDBJ whole genome shotgun (WGS) entry which is preliminary data.</text>
</comment>